<dbReference type="RefSeq" id="WP_061993526.1">
    <property type="nucleotide sequence ID" value="NZ_DF968005.1"/>
</dbReference>
<keyword evidence="1" id="KW-0472">Membrane</keyword>
<keyword evidence="1" id="KW-1133">Transmembrane helix</keyword>
<evidence type="ECO:0000313" key="2">
    <source>
        <dbReference type="EMBL" id="GAP00195.1"/>
    </source>
</evidence>
<evidence type="ECO:0000313" key="3">
    <source>
        <dbReference type="Proteomes" id="UP000253891"/>
    </source>
</evidence>
<organism evidence="2 3">
    <name type="scientific">Fructobacillus ficulneus</name>
    <dbReference type="NCBI Taxonomy" id="157463"/>
    <lineage>
        <taxon>Bacteria</taxon>
        <taxon>Bacillati</taxon>
        <taxon>Bacillota</taxon>
        <taxon>Bacilli</taxon>
        <taxon>Lactobacillales</taxon>
        <taxon>Lactobacillaceae</taxon>
        <taxon>Fructobacillus</taxon>
    </lineage>
</organism>
<dbReference type="STRING" id="157463.GCA_001047075_01098"/>
<sequence length="125" mass="14093">MAVTRGFYQPVTDGSRIYWILWFSALLMSPIRACELFYNIDFSWGAYTVLILAIGILTHYRRQMELSGSVLTMTFVGRKKAQTLDLAGEGVQFSVNKRKLTVDQAGQVRVYHLSKKIAQAVKGLA</sequence>
<feature type="transmembrane region" description="Helical" evidence="1">
    <location>
        <begin position="44"/>
        <end position="60"/>
    </location>
</feature>
<dbReference type="AlphaFoldDB" id="A0A0K8MJY9"/>
<proteinExistence type="predicted"/>
<dbReference type="OrthoDB" id="2152024at2"/>
<accession>A0A0K8MJY9</accession>
<keyword evidence="3" id="KW-1185">Reference proteome</keyword>
<evidence type="ECO:0000256" key="1">
    <source>
        <dbReference type="SAM" id="Phobius"/>
    </source>
</evidence>
<gene>
    <name evidence="2" type="ORF">FFIC_282050</name>
</gene>
<name>A0A0K8MJY9_9LACO</name>
<protein>
    <submittedName>
        <fullName evidence="2">Uncharacterized protein</fullName>
    </submittedName>
</protein>
<keyword evidence="1" id="KW-0812">Transmembrane</keyword>
<dbReference type="EMBL" id="DF968005">
    <property type="protein sequence ID" value="GAP00195.1"/>
    <property type="molecule type" value="Genomic_DNA"/>
</dbReference>
<reference evidence="2 3" key="1">
    <citation type="journal article" date="2015" name="BMC Genomics">
        <title>Comparative genomics of Fructobacillus spp. and Leuconostoc spp. reveals niche-specific evolution of Fructobacillus spp.</title>
        <authorList>
            <person name="Endo A."/>
            <person name="Tanizawa Y."/>
            <person name="Tanaka N."/>
            <person name="Maeno S."/>
            <person name="Kumar H."/>
            <person name="Shiwa Y."/>
            <person name="Okada S."/>
            <person name="Yoshikawa H."/>
            <person name="Dicks L."/>
            <person name="Nakagawa J."/>
            <person name="Arita M."/>
        </authorList>
    </citation>
    <scope>NUCLEOTIDE SEQUENCE [LARGE SCALE GENOMIC DNA]</scope>
    <source>
        <strain evidence="2 3">JCM 12225</strain>
    </source>
</reference>
<dbReference type="Proteomes" id="UP000253891">
    <property type="component" value="Unassembled WGS sequence"/>
</dbReference>